<protein>
    <submittedName>
        <fullName evidence="1">Uncharacterized protein</fullName>
    </submittedName>
</protein>
<name>A0AAD7E6F5_9AGAR</name>
<organism evidence="1 2">
    <name type="scientific">Mycena albidolilacea</name>
    <dbReference type="NCBI Taxonomy" id="1033008"/>
    <lineage>
        <taxon>Eukaryota</taxon>
        <taxon>Fungi</taxon>
        <taxon>Dikarya</taxon>
        <taxon>Basidiomycota</taxon>
        <taxon>Agaricomycotina</taxon>
        <taxon>Agaricomycetes</taxon>
        <taxon>Agaricomycetidae</taxon>
        <taxon>Agaricales</taxon>
        <taxon>Marasmiineae</taxon>
        <taxon>Mycenaceae</taxon>
        <taxon>Mycena</taxon>
    </lineage>
</organism>
<dbReference type="Proteomes" id="UP001218218">
    <property type="component" value="Unassembled WGS sequence"/>
</dbReference>
<comment type="caution">
    <text evidence="1">The sequence shown here is derived from an EMBL/GenBank/DDBJ whole genome shotgun (WGS) entry which is preliminary data.</text>
</comment>
<keyword evidence="2" id="KW-1185">Reference proteome</keyword>
<proteinExistence type="predicted"/>
<gene>
    <name evidence="1" type="ORF">DFH08DRAFT_129496</name>
</gene>
<dbReference type="EMBL" id="JARIHO010000157">
    <property type="protein sequence ID" value="KAJ7300657.1"/>
    <property type="molecule type" value="Genomic_DNA"/>
</dbReference>
<dbReference type="AlphaFoldDB" id="A0AAD7E6F5"/>
<accession>A0AAD7E6F5</accession>
<evidence type="ECO:0000313" key="2">
    <source>
        <dbReference type="Proteomes" id="UP001218218"/>
    </source>
</evidence>
<reference evidence="1" key="1">
    <citation type="submission" date="2023-03" db="EMBL/GenBank/DDBJ databases">
        <title>Massive genome expansion in bonnet fungi (Mycena s.s.) driven by repeated elements and novel gene families across ecological guilds.</title>
        <authorList>
            <consortium name="Lawrence Berkeley National Laboratory"/>
            <person name="Harder C.B."/>
            <person name="Miyauchi S."/>
            <person name="Viragh M."/>
            <person name="Kuo A."/>
            <person name="Thoen E."/>
            <person name="Andreopoulos B."/>
            <person name="Lu D."/>
            <person name="Skrede I."/>
            <person name="Drula E."/>
            <person name="Henrissat B."/>
            <person name="Morin E."/>
            <person name="Kohler A."/>
            <person name="Barry K."/>
            <person name="LaButti K."/>
            <person name="Morin E."/>
            <person name="Salamov A."/>
            <person name="Lipzen A."/>
            <person name="Mereny Z."/>
            <person name="Hegedus B."/>
            <person name="Baldrian P."/>
            <person name="Stursova M."/>
            <person name="Weitz H."/>
            <person name="Taylor A."/>
            <person name="Grigoriev I.V."/>
            <person name="Nagy L.G."/>
            <person name="Martin F."/>
            <person name="Kauserud H."/>
        </authorList>
    </citation>
    <scope>NUCLEOTIDE SEQUENCE</scope>
    <source>
        <strain evidence="1">CBHHK002</strain>
    </source>
</reference>
<evidence type="ECO:0000313" key="1">
    <source>
        <dbReference type="EMBL" id="KAJ7300657.1"/>
    </source>
</evidence>
<sequence>MMRLMAEELGLGINDSEFEAAQAWSKRPARLPSNGVLRIPSNLTFMTLLPWRRMPVYPKQTIPTSNRSN</sequence>